<evidence type="ECO:0000256" key="1">
    <source>
        <dbReference type="SAM" id="SignalP"/>
    </source>
</evidence>
<keyword evidence="3" id="KW-1185">Reference proteome</keyword>
<feature type="chain" id="PRO_5046283038" description="Carboxypeptidase-like regulatory domain-containing protein" evidence="1">
    <location>
        <begin position="18"/>
        <end position="258"/>
    </location>
</feature>
<comment type="caution">
    <text evidence="2">The sequence shown here is derived from an EMBL/GenBank/DDBJ whole genome shotgun (WGS) entry which is preliminary data.</text>
</comment>
<keyword evidence="1" id="KW-0732">Signal</keyword>
<protein>
    <recommendedName>
        <fullName evidence="4">Carboxypeptidase-like regulatory domain-containing protein</fullName>
    </recommendedName>
</protein>
<dbReference type="RefSeq" id="WP_379048635.1">
    <property type="nucleotide sequence ID" value="NZ_JBHULZ010000041.1"/>
</dbReference>
<organism evidence="2 3">
    <name type="scientific">Mesonia sediminis</name>
    <dbReference type="NCBI Taxonomy" id="1703946"/>
    <lineage>
        <taxon>Bacteria</taxon>
        <taxon>Pseudomonadati</taxon>
        <taxon>Bacteroidota</taxon>
        <taxon>Flavobacteriia</taxon>
        <taxon>Flavobacteriales</taxon>
        <taxon>Flavobacteriaceae</taxon>
        <taxon>Mesonia</taxon>
    </lineage>
</organism>
<evidence type="ECO:0000313" key="3">
    <source>
        <dbReference type="Proteomes" id="UP001597357"/>
    </source>
</evidence>
<reference evidence="3" key="1">
    <citation type="journal article" date="2019" name="Int. J. Syst. Evol. Microbiol.">
        <title>The Global Catalogue of Microorganisms (GCM) 10K type strain sequencing project: providing services to taxonomists for standard genome sequencing and annotation.</title>
        <authorList>
            <consortium name="The Broad Institute Genomics Platform"/>
            <consortium name="The Broad Institute Genome Sequencing Center for Infectious Disease"/>
            <person name="Wu L."/>
            <person name="Ma J."/>
        </authorList>
    </citation>
    <scope>NUCLEOTIDE SEQUENCE [LARGE SCALE GENOMIC DNA]</scope>
    <source>
        <strain evidence="3">KCTC 42255</strain>
    </source>
</reference>
<evidence type="ECO:0000313" key="2">
    <source>
        <dbReference type="EMBL" id="MFD2698746.1"/>
    </source>
</evidence>
<evidence type="ECO:0008006" key="4">
    <source>
        <dbReference type="Google" id="ProtNLM"/>
    </source>
</evidence>
<proteinExistence type="predicted"/>
<sequence length="258" mass="29715">MKKIVLLLLLLSSSLYAQIDSRVFVKGKIMLDDNFNLNDVLIYDLNTASGVFTSDNGEFIIKVGLNDQLLVSSVQFEDFKVIVDQGVIDNKIINIKIKGSENVLEEVTVKPYNLSGDVIADVQKINLEEVKQARPDFNEDAYTFRYKFRPDEQSAVENIAIEKSYLTNGLNFTNMIKAIVKGSREKENQNLDKELMALEQSPFFQQYIEVPSDRIPAFIDYLKNEEIDRKFFKKGNELNLIEHLIEKSEEFKLQQLKK</sequence>
<dbReference type="SUPFAM" id="SSF49464">
    <property type="entry name" value="Carboxypeptidase regulatory domain-like"/>
    <property type="match status" value="1"/>
</dbReference>
<dbReference type="Proteomes" id="UP001597357">
    <property type="component" value="Unassembled WGS sequence"/>
</dbReference>
<feature type="signal peptide" evidence="1">
    <location>
        <begin position="1"/>
        <end position="17"/>
    </location>
</feature>
<dbReference type="EMBL" id="JBHULZ010000041">
    <property type="protein sequence ID" value="MFD2698746.1"/>
    <property type="molecule type" value="Genomic_DNA"/>
</dbReference>
<accession>A0ABW5SGB5</accession>
<name>A0ABW5SGB5_9FLAO</name>
<dbReference type="InterPro" id="IPR008969">
    <property type="entry name" value="CarboxyPept-like_regulatory"/>
</dbReference>
<gene>
    <name evidence="2" type="ORF">ACFSQ0_12155</name>
</gene>